<reference evidence="4 5" key="1">
    <citation type="submission" date="2021-08" db="EMBL/GenBank/DDBJ databases">
        <title>Draft Genome Sequence of Phanerochaete sordida strain YK-624.</title>
        <authorList>
            <person name="Mori T."/>
            <person name="Dohra H."/>
            <person name="Suzuki T."/>
            <person name="Kawagishi H."/>
            <person name="Hirai H."/>
        </authorList>
    </citation>
    <scope>NUCLEOTIDE SEQUENCE [LARGE SCALE GENOMIC DNA]</scope>
    <source>
        <strain evidence="4 5">YK-624</strain>
    </source>
</reference>
<name>A0A9P3GAY5_9APHY</name>
<feature type="region of interest" description="Disordered" evidence="1">
    <location>
        <begin position="96"/>
        <end position="183"/>
    </location>
</feature>
<keyword evidence="3" id="KW-0732">Signal</keyword>
<feature type="compositionally biased region" description="Low complexity" evidence="1">
    <location>
        <begin position="136"/>
        <end position="152"/>
    </location>
</feature>
<evidence type="ECO:0000256" key="3">
    <source>
        <dbReference type="SAM" id="SignalP"/>
    </source>
</evidence>
<keyword evidence="2" id="KW-1133">Transmembrane helix</keyword>
<sequence>MLSIIPSALVLSGFVVSANAYYPYGYYGDGGMAGGAIAGIVVAVIAAILLVSLCSMMTVRGRRRQPLLPGPNGGFLRINRANDTATVPAVGYDYNNTSAYRTEGPHQPPAGPPPQEAPPPPYPGKEGYLGQPPQNASATDSAATAGAPQPGGFAPPPGLPPAAHVGNDSNPSNNRFGWFKANQ</sequence>
<evidence type="ECO:0000256" key="1">
    <source>
        <dbReference type="SAM" id="MobiDB-lite"/>
    </source>
</evidence>
<dbReference type="EMBL" id="BPQB01000020">
    <property type="protein sequence ID" value="GJE91292.1"/>
    <property type="molecule type" value="Genomic_DNA"/>
</dbReference>
<accession>A0A9P3GAY5</accession>
<feature type="compositionally biased region" description="Polar residues" evidence="1">
    <location>
        <begin position="167"/>
        <end position="183"/>
    </location>
</feature>
<proteinExistence type="predicted"/>
<keyword evidence="2" id="KW-0812">Transmembrane</keyword>
<keyword evidence="5" id="KW-1185">Reference proteome</keyword>
<feature type="transmembrane region" description="Helical" evidence="2">
    <location>
        <begin position="36"/>
        <end position="59"/>
    </location>
</feature>
<feature type="compositionally biased region" description="Pro residues" evidence="1">
    <location>
        <begin position="106"/>
        <end position="123"/>
    </location>
</feature>
<evidence type="ECO:0000313" key="5">
    <source>
        <dbReference type="Proteomes" id="UP000703269"/>
    </source>
</evidence>
<feature type="signal peptide" evidence="3">
    <location>
        <begin position="1"/>
        <end position="20"/>
    </location>
</feature>
<evidence type="ECO:0000256" key="2">
    <source>
        <dbReference type="SAM" id="Phobius"/>
    </source>
</evidence>
<evidence type="ECO:0000313" key="4">
    <source>
        <dbReference type="EMBL" id="GJE91292.1"/>
    </source>
</evidence>
<comment type="caution">
    <text evidence="4">The sequence shown here is derived from an EMBL/GenBank/DDBJ whole genome shotgun (WGS) entry which is preliminary data.</text>
</comment>
<protein>
    <submittedName>
        <fullName evidence="4">Uncharacterized protein</fullName>
    </submittedName>
</protein>
<dbReference type="AlphaFoldDB" id="A0A9P3GAY5"/>
<dbReference type="Proteomes" id="UP000703269">
    <property type="component" value="Unassembled WGS sequence"/>
</dbReference>
<organism evidence="4 5">
    <name type="scientific">Phanerochaete sordida</name>
    <dbReference type="NCBI Taxonomy" id="48140"/>
    <lineage>
        <taxon>Eukaryota</taxon>
        <taxon>Fungi</taxon>
        <taxon>Dikarya</taxon>
        <taxon>Basidiomycota</taxon>
        <taxon>Agaricomycotina</taxon>
        <taxon>Agaricomycetes</taxon>
        <taxon>Polyporales</taxon>
        <taxon>Phanerochaetaceae</taxon>
        <taxon>Phanerochaete</taxon>
    </lineage>
</organism>
<keyword evidence="2" id="KW-0472">Membrane</keyword>
<feature type="chain" id="PRO_5040114824" evidence="3">
    <location>
        <begin position="21"/>
        <end position="183"/>
    </location>
</feature>
<gene>
    <name evidence="4" type="ORF">PsYK624_074410</name>
</gene>